<organism evidence="2 3">
    <name type="scientific">Wickerhamomyces mucosus</name>
    <dbReference type="NCBI Taxonomy" id="1378264"/>
    <lineage>
        <taxon>Eukaryota</taxon>
        <taxon>Fungi</taxon>
        <taxon>Dikarya</taxon>
        <taxon>Ascomycota</taxon>
        <taxon>Saccharomycotina</taxon>
        <taxon>Saccharomycetes</taxon>
        <taxon>Phaffomycetales</taxon>
        <taxon>Wickerhamomycetaceae</taxon>
        <taxon>Wickerhamomyces</taxon>
    </lineage>
</organism>
<dbReference type="Proteomes" id="UP000769528">
    <property type="component" value="Unassembled WGS sequence"/>
</dbReference>
<dbReference type="AlphaFoldDB" id="A0A9P8PPF7"/>
<comment type="caution">
    <text evidence="2">The sequence shown here is derived from an EMBL/GenBank/DDBJ whole genome shotgun (WGS) entry which is preliminary data.</text>
</comment>
<gene>
    <name evidence="2" type="ORF">WICMUC_002427</name>
</gene>
<feature type="region of interest" description="Disordered" evidence="1">
    <location>
        <begin position="157"/>
        <end position="184"/>
    </location>
</feature>
<feature type="compositionally biased region" description="Acidic residues" evidence="1">
    <location>
        <begin position="79"/>
        <end position="93"/>
    </location>
</feature>
<evidence type="ECO:0000313" key="2">
    <source>
        <dbReference type="EMBL" id="KAH3675857.1"/>
    </source>
</evidence>
<proteinExistence type="predicted"/>
<feature type="region of interest" description="Disordered" evidence="1">
    <location>
        <begin position="1"/>
        <end position="20"/>
    </location>
</feature>
<keyword evidence="3" id="KW-1185">Reference proteome</keyword>
<reference evidence="2" key="1">
    <citation type="journal article" date="2021" name="Open Biol.">
        <title>Shared evolutionary footprints suggest mitochondrial oxidative damage underlies multiple complex I losses in fungi.</title>
        <authorList>
            <person name="Schikora-Tamarit M.A."/>
            <person name="Marcet-Houben M."/>
            <person name="Nosek J."/>
            <person name="Gabaldon T."/>
        </authorList>
    </citation>
    <scope>NUCLEOTIDE SEQUENCE</scope>
    <source>
        <strain evidence="2">CBS6341</strain>
    </source>
</reference>
<sequence length="184" mass="20980">MDSDCTKDEEDSIFNKELPNDAVDSIGATETVSKEECDVIISSELTEIEVDDVLGFLYSTPQESLYSRLRFQRLSHEDFDGDDDDEDDGDEDDSTSKDEPESVFLPVELDVYKLPDTAVLEARFENDLENDDRVNELIENSVKTELGRLLEEISSNKLDEGWRLPEENQLDEDIESDSVDDRVK</sequence>
<evidence type="ECO:0000256" key="1">
    <source>
        <dbReference type="SAM" id="MobiDB-lite"/>
    </source>
</evidence>
<protein>
    <submittedName>
        <fullName evidence="2">Uncharacterized protein</fullName>
    </submittedName>
</protein>
<accession>A0A9P8PPF7</accession>
<feature type="compositionally biased region" description="Basic and acidic residues" evidence="1">
    <location>
        <begin position="157"/>
        <end position="166"/>
    </location>
</feature>
<feature type="compositionally biased region" description="Acidic residues" evidence="1">
    <location>
        <begin position="168"/>
        <end position="178"/>
    </location>
</feature>
<name>A0A9P8PPF7_9ASCO</name>
<evidence type="ECO:0000313" key="3">
    <source>
        <dbReference type="Proteomes" id="UP000769528"/>
    </source>
</evidence>
<dbReference type="EMBL" id="JAEUBF010000694">
    <property type="protein sequence ID" value="KAH3675857.1"/>
    <property type="molecule type" value="Genomic_DNA"/>
</dbReference>
<feature type="region of interest" description="Disordered" evidence="1">
    <location>
        <begin position="77"/>
        <end position="103"/>
    </location>
</feature>
<reference evidence="2" key="2">
    <citation type="submission" date="2021-01" db="EMBL/GenBank/DDBJ databases">
        <authorList>
            <person name="Schikora-Tamarit M.A."/>
        </authorList>
    </citation>
    <scope>NUCLEOTIDE SEQUENCE</scope>
    <source>
        <strain evidence="2">CBS6341</strain>
    </source>
</reference>